<protein>
    <recommendedName>
        <fullName evidence="3">Reverse transcriptase Ty1/copia-type domain-containing protein</fullName>
    </recommendedName>
</protein>
<dbReference type="AlphaFoldDB" id="A0A371HF65"/>
<evidence type="ECO:0000313" key="2">
    <source>
        <dbReference type="Proteomes" id="UP000257109"/>
    </source>
</evidence>
<gene>
    <name evidence="1" type="ORF">CR513_15275</name>
</gene>
<proteinExistence type="predicted"/>
<sequence>MYMDVPPKFREKFGPKVCKVKKVLSGLKQSPRAWFEKSIQFVKSQGYTQGQVTWRKKKQNVVARSSAEAEYRAMANEQIANIFIKGLHKRSLEILEISSLRKFKI</sequence>
<reference evidence="1" key="1">
    <citation type="submission" date="2018-05" db="EMBL/GenBank/DDBJ databases">
        <title>Draft genome of Mucuna pruriens seed.</title>
        <authorList>
            <person name="Nnadi N.E."/>
            <person name="Vos R."/>
            <person name="Hasami M.H."/>
            <person name="Devisetty U.K."/>
            <person name="Aguiy J.C."/>
        </authorList>
    </citation>
    <scope>NUCLEOTIDE SEQUENCE [LARGE SCALE GENOMIC DNA]</scope>
    <source>
        <strain evidence="1">JCA_2017</strain>
    </source>
</reference>
<evidence type="ECO:0008006" key="3">
    <source>
        <dbReference type="Google" id="ProtNLM"/>
    </source>
</evidence>
<dbReference type="EMBL" id="QJKJ01002776">
    <property type="protein sequence ID" value="RDY01415.1"/>
    <property type="molecule type" value="Genomic_DNA"/>
</dbReference>
<keyword evidence="2" id="KW-1185">Reference proteome</keyword>
<name>A0A371HF65_MUCPR</name>
<accession>A0A371HF65</accession>
<comment type="caution">
    <text evidence="1">The sequence shown here is derived from an EMBL/GenBank/DDBJ whole genome shotgun (WGS) entry which is preliminary data.</text>
</comment>
<evidence type="ECO:0000313" key="1">
    <source>
        <dbReference type="EMBL" id="RDY01415.1"/>
    </source>
</evidence>
<organism evidence="1 2">
    <name type="scientific">Mucuna pruriens</name>
    <name type="common">Velvet bean</name>
    <name type="synonym">Dolichos pruriens</name>
    <dbReference type="NCBI Taxonomy" id="157652"/>
    <lineage>
        <taxon>Eukaryota</taxon>
        <taxon>Viridiplantae</taxon>
        <taxon>Streptophyta</taxon>
        <taxon>Embryophyta</taxon>
        <taxon>Tracheophyta</taxon>
        <taxon>Spermatophyta</taxon>
        <taxon>Magnoliopsida</taxon>
        <taxon>eudicotyledons</taxon>
        <taxon>Gunneridae</taxon>
        <taxon>Pentapetalae</taxon>
        <taxon>rosids</taxon>
        <taxon>fabids</taxon>
        <taxon>Fabales</taxon>
        <taxon>Fabaceae</taxon>
        <taxon>Papilionoideae</taxon>
        <taxon>50 kb inversion clade</taxon>
        <taxon>NPAAA clade</taxon>
        <taxon>indigoferoid/millettioid clade</taxon>
        <taxon>Phaseoleae</taxon>
        <taxon>Mucuna</taxon>
    </lineage>
</organism>
<feature type="non-terminal residue" evidence="1">
    <location>
        <position position="1"/>
    </location>
</feature>
<dbReference type="Proteomes" id="UP000257109">
    <property type="component" value="Unassembled WGS sequence"/>
</dbReference>